<dbReference type="SUPFAM" id="SSF47336">
    <property type="entry name" value="ACP-like"/>
    <property type="match status" value="1"/>
</dbReference>
<dbReference type="AlphaFoldDB" id="A0A2D0JJS3"/>
<dbReference type="RefSeq" id="WP_099115914.1">
    <property type="nucleotide sequence ID" value="NZ_CAWNQI010000072.1"/>
</dbReference>
<proteinExistence type="predicted"/>
<dbReference type="PROSITE" id="PS50075">
    <property type="entry name" value="CARRIER"/>
    <property type="match status" value="1"/>
</dbReference>
<dbReference type="Pfam" id="PF00550">
    <property type="entry name" value="PP-binding"/>
    <property type="match status" value="1"/>
</dbReference>
<reference evidence="2 3" key="1">
    <citation type="journal article" date="2017" name="Nat. Microbiol.">
        <title>Natural product diversity associated with the nematode symbionts Photorhabdus and Xenorhabdus.</title>
        <authorList>
            <person name="Tobias N.J."/>
            <person name="Wolff H."/>
            <person name="Djahanschiri B."/>
            <person name="Grundmann F."/>
            <person name="Kronenwerth M."/>
            <person name="Shi Y.M."/>
            <person name="Simonyi S."/>
            <person name="Grun P."/>
            <person name="Shapiro-Ilan D."/>
            <person name="Pidot S.J."/>
            <person name="Stinear T.P."/>
            <person name="Ebersberger I."/>
            <person name="Bode H.B."/>
        </authorList>
    </citation>
    <scope>NUCLEOTIDE SEQUENCE [LARGE SCALE GENOMIC DNA]</scope>
    <source>
        <strain evidence="2 3">DSM 17902</strain>
    </source>
</reference>
<evidence type="ECO:0000313" key="3">
    <source>
        <dbReference type="Proteomes" id="UP000221980"/>
    </source>
</evidence>
<keyword evidence="3" id="KW-1185">Reference proteome</keyword>
<name>A0A2D0JJS3_9GAMM</name>
<dbReference type="InterPro" id="IPR036736">
    <property type="entry name" value="ACP-like_sf"/>
</dbReference>
<dbReference type="Proteomes" id="UP000221980">
    <property type="component" value="Unassembled WGS sequence"/>
</dbReference>
<evidence type="ECO:0000259" key="1">
    <source>
        <dbReference type="PROSITE" id="PS50075"/>
    </source>
</evidence>
<organism evidence="2 3">
    <name type="scientific">Xenorhabdus miraniensis</name>
    <dbReference type="NCBI Taxonomy" id="351674"/>
    <lineage>
        <taxon>Bacteria</taxon>
        <taxon>Pseudomonadati</taxon>
        <taxon>Pseudomonadota</taxon>
        <taxon>Gammaproteobacteria</taxon>
        <taxon>Enterobacterales</taxon>
        <taxon>Morganellaceae</taxon>
        <taxon>Xenorhabdus</taxon>
    </lineage>
</organism>
<dbReference type="EMBL" id="NITZ01000039">
    <property type="protein sequence ID" value="PHM46537.1"/>
    <property type="molecule type" value="Genomic_DNA"/>
</dbReference>
<evidence type="ECO:0000313" key="2">
    <source>
        <dbReference type="EMBL" id="PHM46537.1"/>
    </source>
</evidence>
<dbReference type="InterPro" id="IPR009081">
    <property type="entry name" value="PP-bd_ACP"/>
</dbReference>
<sequence>MKDKIKKIYSEELNYPELTEQDDFYYVGGHSLIMTKIRKRFISELNLDVPMDSLFRYLTVESLYNHIK</sequence>
<feature type="domain" description="Carrier" evidence="1">
    <location>
        <begin position="1"/>
        <end position="68"/>
    </location>
</feature>
<comment type="caution">
    <text evidence="2">The sequence shown here is derived from an EMBL/GenBank/DDBJ whole genome shotgun (WGS) entry which is preliminary data.</text>
</comment>
<dbReference type="Gene3D" id="1.10.1200.10">
    <property type="entry name" value="ACP-like"/>
    <property type="match status" value="1"/>
</dbReference>
<accession>A0A2D0JJS3</accession>
<dbReference type="OrthoDB" id="6437095at2"/>
<gene>
    <name evidence="2" type="ORF">Xmir_04156</name>
</gene>
<protein>
    <submittedName>
        <fullName evidence="2">Pyoverdine synthetase A</fullName>
    </submittedName>
</protein>